<dbReference type="Pfam" id="PF05299">
    <property type="entry name" value="Peptidase_M61"/>
    <property type="match status" value="1"/>
</dbReference>
<organism evidence="3 4">
    <name type="scientific">Antarcticibacterium flavum</name>
    <dbReference type="NCBI Taxonomy" id="2058175"/>
    <lineage>
        <taxon>Bacteria</taxon>
        <taxon>Pseudomonadati</taxon>
        <taxon>Bacteroidota</taxon>
        <taxon>Flavobacteriia</taxon>
        <taxon>Flavobacteriales</taxon>
        <taxon>Flavobacteriaceae</taxon>
        <taxon>Antarcticibacterium</taxon>
    </lineage>
</organism>
<dbReference type="Gene3D" id="2.60.40.3650">
    <property type="match status" value="1"/>
</dbReference>
<dbReference type="Gene3D" id="2.30.42.10">
    <property type="match status" value="1"/>
</dbReference>
<dbReference type="InterPro" id="IPR040756">
    <property type="entry name" value="Peptidase_M61_N"/>
</dbReference>
<gene>
    <name evidence="3" type="ORF">FHG64_03795</name>
</gene>
<dbReference type="Proteomes" id="UP000309016">
    <property type="component" value="Chromosome"/>
</dbReference>
<dbReference type="SUPFAM" id="SSF50156">
    <property type="entry name" value="PDZ domain-like"/>
    <property type="match status" value="1"/>
</dbReference>
<evidence type="ECO:0000259" key="1">
    <source>
        <dbReference type="Pfam" id="PF05299"/>
    </source>
</evidence>
<dbReference type="OrthoDB" id="9778516at2"/>
<accession>A0A5B7WZG7</accession>
<dbReference type="Pfam" id="PF17899">
    <property type="entry name" value="Peptidase_M61_N"/>
    <property type="match status" value="1"/>
</dbReference>
<dbReference type="KEGG" id="afla:FHG64_03795"/>
<dbReference type="InterPro" id="IPR027268">
    <property type="entry name" value="Peptidase_M4/M1_CTD_sf"/>
</dbReference>
<feature type="domain" description="Peptidase M61 catalytic" evidence="1">
    <location>
        <begin position="312"/>
        <end position="419"/>
    </location>
</feature>
<feature type="domain" description="Peptidase M61 N-terminal" evidence="2">
    <location>
        <begin position="33"/>
        <end position="214"/>
    </location>
</feature>
<evidence type="ECO:0000259" key="2">
    <source>
        <dbReference type="Pfam" id="PF17899"/>
    </source>
</evidence>
<sequence length="625" mass="71538">MKKLMYFLAVITVTYSCKTTQELEPSTPQQVEVKIDLVNVKDDRVMVTVDPGKFTTNQTTFYIPTTVPGTYSIDNYGTLIEDLKAYDYLGKELLLAKTDDNSWLIDNARDLDKITYWVNDSYDIEGEQGIFSPSGTNIMKNQNFMLNLHGFVGYFDELKEQPYKLIIERPQGLFPGTAMQLSRTMQEPTPSGSFTDTFNARRYFEIIDNPIMYAAADTTHIRTEGINVLLHVYSPGKVYTAQSIKPGIEQMITAQKRFLGDIDNTSNYAILLYLADSDNIDARGYGALEHHTSTVVVLPETMPLQALNKTMTDVVSHEFFHILTPLNVHSNEIHYFDYNDPKMSQHLWMYEGVTEYFAHLFQVNQGLIDNTEFYSRMADKIETSQNFDDTVPFTTMSRNILEEPYKNDYYNVYLKGALIGMALDIRLRELSNGEEGILDLMKDLSERYGKDRPFEDDELIPAIVEMTYPEIQEFFDTYISGSTPIPYEQFLEKVGIEKAESSINTSYFIKGQVPYIDGDPDTGDLFFRKNIALNSFLKELGVQNGDIIRSVNGTEYSIQNVYDLVMQSQAWQESEDISMVVERDGEETTLTGKVIQPTDSVTELKEMELPQDDPRVQLRKAWLLD</sequence>
<dbReference type="RefSeq" id="WP_139065172.1">
    <property type="nucleotide sequence ID" value="NZ_CP040812.1"/>
</dbReference>
<proteinExistence type="predicted"/>
<dbReference type="InterPro" id="IPR007963">
    <property type="entry name" value="Peptidase_M61_catalytic"/>
</dbReference>
<dbReference type="EMBL" id="CP040812">
    <property type="protein sequence ID" value="QCY68586.1"/>
    <property type="molecule type" value="Genomic_DNA"/>
</dbReference>
<evidence type="ECO:0000313" key="4">
    <source>
        <dbReference type="Proteomes" id="UP000309016"/>
    </source>
</evidence>
<dbReference type="AlphaFoldDB" id="A0A5B7WZG7"/>
<name>A0A5B7WZG7_9FLAO</name>
<protein>
    <submittedName>
        <fullName evidence="3">Peptidase M61</fullName>
    </submittedName>
</protein>
<evidence type="ECO:0000313" key="3">
    <source>
        <dbReference type="EMBL" id="QCY68586.1"/>
    </source>
</evidence>
<dbReference type="InterPro" id="IPR036034">
    <property type="entry name" value="PDZ_sf"/>
</dbReference>
<dbReference type="Gene3D" id="1.10.390.10">
    <property type="entry name" value="Neutral Protease Domain 2"/>
    <property type="match status" value="1"/>
</dbReference>
<dbReference type="PROSITE" id="PS51257">
    <property type="entry name" value="PROKAR_LIPOPROTEIN"/>
    <property type="match status" value="1"/>
</dbReference>
<reference evidence="3 4" key="1">
    <citation type="submission" date="2019-06" db="EMBL/GenBank/DDBJ databases">
        <title>Complete genome sequence of Antarcticibacterium flavum KCTC 52984T from an Antarctic marine sediment.</title>
        <authorList>
            <person name="Lee Y.M."/>
            <person name="Shin S.C."/>
        </authorList>
    </citation>
    <scope>NUCLEOTIDE SEQUENCE [LARGE SCALE GENOMIC DNA]</scope>
    <source>
        <strain evidence="3 4">KCTC 52984</strain>
    </source>
</reference>
<dbReference type="SUPFAM" id="SSF55486">
    <property type="entry name" value="Metalloproteases ('zincins'), catalytic domain"/>
    <property type="match status" value="1"/>
</dbReference>
<keyword evidence="4" id="KW-1185">Reference proteome</keyword>